<dbReference type="RefSeq" id="WP_061146333.1">
    <property type="nucleotide sequence ID" value="NZ_FCOM02000005.1"/>
</dbReference>
<keyword evidence="2" id="KW-1185">Reference proteome</keyword>
<dbReference type="AlphaFoldDB" id="A0A158HDW7"/>
<dbReference type="EMBL" id="FCOM02000005">
    <property type="protein sequence ID" value="SAL42203.1"/>
    <property type="molecule type" value="Genomic_DNA"/>
</dbReference>
<comment type="caution">
    <text evidence="1">The sequence shown here is derived from an EMBL/GenBank/DDBJ whole genome shotgun (WGS) entry which is preliminary data.</text>
</comment>
<evidence type="ECO:0000313" key="2">
    <source>
        <dbReference type="Proteomes" id="UP000055019"/>
    </source>
</evidence>
<dbReference type="OrthoDB" id="9134659at2"/>
<accession>A0A158HDW7</accession>
<evidence type="ECO:0000313" key="1">
    <source>
        <dbReference type="EMBL" id="SAL42203.1"/>
    </source>
</evidence>
<dbReference type="Proteomes" id="UP000055019">
    <property type="component" value="Unassembled WGS sequence"/>
</dbReference>
<organism evidence="1 2">
    <name type="scientific">Caballeronia arvi</name>
    <dbReference type="NCBI Taxonomy" id="1777135"/>
    <lineage>
        <taxon>Bacteria</taxon>
        <taxon>Pseudomonadati</taxon>
        <taxon>Pseudomonadota</taxon>
        <taxon>Betaproteobacteria</taxon>
        <taxon>Burkholderiales</taxon>
        <taxon>Burkholderiaceae</taxon>
        <taxon>Caballeronia</taxon>
    </lineage>
</organism>
<name>A0A158HDW7_9BURK</name>
<reference evidence="1" key="1">
    <citation type="submission" date="2016-01" db="EMBL/GenBank/DDBJ databases">
        <authorList>
            <person name="Peeters C."/>
        </authorList>
    </citation>
    <scope>NUCLEOTIDE SEQUENCE [LARGE SCALE GENOMIC DNA]</scope>
    <source>
        <strain evidence="1">LMG 29317</strain>
    </source>
</reference>
<sequence length="266" mass="30020">MGWQYNRFQSSTATHQETGLQIEVAIGPDGLRTFAVAGAVAQRMSSEEIDALRRDLQQTLLNEDRRGELRALINQYLGQSNSLAVSAINRASGRDPITERTVQSWLIESHRVSSRPCPEWAIIALREHVASLSPSDQEHLKGEAARRLERPAWLRVDETYAVDYATNDIERDARTEREWGEVAHPALAKKLAKSETYQLGFMHGQNRILSALAVSLRHSATFEQFKRAFVERDTETSFIESQTRAIRREIESGTGEFSAFYGKGSE</sequence>
<proteinExistence type="predicted"/>
<protein>
    <submittedName>
        <fullName evidence="1">Uncharacterized protein</fullName>
    </submittedName>
</protein>
<gene>
    <name evidence="1" type="ORF">AWB74_01712</name>
</gene>